<feature type="transmembrane region" description="Helical" evidence="1">
    <location>
        <begin position="91"/>
        <end position="112"/>
    </location>
</feature>
<dbReference type="Proteomes" id="UP000019488">
    <property type="component" value="Unassembled WGS sequence"/>
</dbReference>
<keyword evidence="1" id="KW-0812">Transmembrane</keyword>
<evidence type="ECO:0008006" key="4">
    <source>
        <dbReference type="Google" id="ProtNLM"/>
    </source>
</evidence>
<reference evidence="2" key="1">
    <citation type="journal article" date="2014" name="Genome Announc.">
        <title>Draft Genome Sequences of Two Lactobacillus Strains, L. farraginis JCM 14108T and L. composti JCM 14202T, Isolated from Compost of Distilled Shochu Residue.</title>
        <authorList>
            <person name="Yuki M."/>
            <person name="Oshima K."/>
            <person name="Suda W."/>
            <person name="Kitahara M."/>
            <person name="Kitamura K."/>
            <person name="Iida T."/>
            <person name="Hattori M."/>
            <person name="Ohkuma M."/>
        </authorList>
    </citation>
    <scope>NUCLEOTIDE SEQUENCE [LARGE SCALE GENOMIC DNA]</scope>
    <source>
        <strain evidence="2">JCM 14108</strain>
    </source>
</reference>
<evidence type="ECO:0000313" key="2">
    <source>
        <dbReference type="EMBL" id="GAF37633.1"/>
    </source>
</evidence>
<gene>
    <name evidence="2" type="ORF">JCM14108_2689</name>
</gene>
<feature type="transmembrane region" description="Helical" evidence="1">
    <location>
        <begin position="58"/>
        <end position="79"/>
    </location>
</feature>
<sequence>MRFLSTVLIDALLFMAISAFFPSSLYVANVEMAVVAAFVLGLLNWLVKPIVSLLSLPINLLTLGLFGLVINGAMLELTAKLVGSGFQFSSFWSAMLIAILMTIVSAIIAAHFDKSDE</sequence>
<dbReference type="EMBL" id="BAKI01000040">
    <property type="protein sequence ID" value="GAF37633.1"/>
    <property type="molecule type" value="Genomic_DNA"/>
</dbReference>
<proteinExistence type="predicted"/>
<dbReference type="PANTHER" id="PTHR37309">
    <property type="entry name" value="SLR0284 PROTEIN"/>
    <property type="match status" value="1"/>
</dbReference>
<dbReference type="PANTHER" id="PTHR37309:SF1">
    <property type="entry name" value="SLR0284 PROTEIN"/>
    <property type="match status" value="1"/>
</dbReference>
<dbReference type="STRING" id="1423743.FD41_GL002058"/>
<dbReference type="eggNOG" id="COG1950">
    <property type="taxonomic scope" value="Bacteria"/>
</dbReference>
<organism evidence="2 3">
    <name type="scientific">Lentilactobacillus farraginis DSM 18382 = JCM 14108</name>
    <dbReference type="NCBI Taxonomy" id="1423743"/>
    <lineage>
        <taxon>Bacteria</taxon>
        <taxon>Bacillati</taxon>
        <taxon>Bacillota</taxon>
        <taxon>Bacilli</taxon>
        <taxon>Lactobacillales</taxon>
        <taxon>Lactobacillaceae</taxon>
        <taxon>Lentilactobacillus</taxon>
    </lineage>
</organism>
<evidence type="ECO:0000256" key="1">
    <source>
        <dbReference type="SAM" id="Phobius"/>
    </source>
</evidence>
<dbReference type="Pfam" id="PF04020">
    <property type="entry name" value="Phage_holin_4_2"/>
    <property type="match status" value="1"/>
</dbReference>
<protein>
    <recommendedName>
        <fullName evidence="4">Integral membrane protein</fullName>
    </recommendedName>
</protein>
<keyword evidence="1" id="KW-0472">Membrane</keyword>
<accession>X0PBZ3</accession>
<keyword evidence="1" id="KW-1133">Transmembrane helix</keyword>
<name>X0PBZ3_9LACO</name>
<feature type="transmembrane region" description="Helical" evidence="1">
    <location>
        <begin position="28"/>
        <end position="46"/>
    </location>
</feature>
<dbReference type="AlphaFoldDB" id="X0PBZ3"/>
<evidence type="ECO:0000313" key="3">
    <source>
        <dbReference type="Proteomes" id="UP000019488"/>
    </source>
</evidence>
<comment type="caution">
    <text evidence="2">The sequence shown here is derived from an EMBL/GenBank/DDBJ whole genome shotgun (WGS) entry which is preliminary data.</text>
</comment>
<dbReference type="RefSeq" id="WP_035180865.1">
    <property type="nucleotide sequence ID" value="NZ_AZFY01000029.1"/>
</dbReference>
<dbReference type="InterPro" id="IPR007165">
    <property type="entry name" value="Phage_holin_4_2"/>
</dbReference>
<dbReference type="OrthoDB" id="7205479at2"/>